<dbReference type="Gene3D" id="1.20.1300.10">
    <property type="entry name" value="Fumarate reductase/succinate dehydrogenase, transmembrane subunit"/>
    <property type="match status" value="1"/>
</dbReference>
<dbReference type="EMBL" id="JADINH010000056">
    <property type="protein sequence ID" value="MBO8415314.1"/>
    <property type="molecule type" value="Genomic_DNA"/>
</dbReference>
<name>A0A9D9GSZ1_9GAMM</name>
<feature type="transmembrane region" description="Helical" evidence="5">
    <location>
        <begin position="37"/>
        <end position="61"/>
    </location>
</feature>
<reference evidence="6" key="1">
    <citation type="submission" date="2020-10" db="EMBL/GenBank/DDBJ databases">
        <authorList>
            <person name="Gilroy R."/>
        </authorList>
    </citation>
    <scope>NUCLEOTIDE SEQUENCE</scope>
    <source>
        <strain evidence="6">17213</strain>
    </source>
</reference>
<feature type="transmembrane region" description="Helical" evidence="5">
    <location>
        <begin position="81"/>
        <end position="105"/>
    </location>
</feature>
<proteinExistence type="predicted"/>
<keyword evidence="3 5" id="KW-1133">Transmembrane helix</keyword>
<accession>A0A9D9GSZ1</accession>
<gene>
    <name evidence="6" type="ORF">IAB19_02910</name>
</gene>
<dbReference type="GO" id="GO:0016020">
    <property type="term" value="C:membrane"/>
    <property type="evidence" value="ECO:0007669"/>
    <property type="project" value="InterPro"/>
</dbReference>
<evidence type="ECO:0000256" key="3">
    <source>
        <dbReference type="ARBA" id="ARBA00022989"/>
    </source>
</evidence>
<evidence type="ECO:0000256" key="5">
    <source>
        <dbReference type="SAM" id="Phobius"/>
    </source>
</evidence>
<comment type="caution">
    <text evidence="6">The sequence shown here is derived from an EMBL/GenBank/DDBJ whole genome shotgun (WGS) entry which is preliminary data.</text>
</comment>
<dbReference type="SUPFAM" id="SSF81343">
    <property type="entry name" value="Fumarate reductase respiratory complex transmembrane subunits"/>
    <property type="match status" value="1"/>
</dbReference>
<evidence type="ECO:0000313" key="7">
    <source>
        <dbReference type="Proteomes" id="UP000823631"/>
    </source>
</evidence>
<evidence type="ECO:0000256" key="2">
    <source>
        <dbReference type="ARBA" id="ARBA00022692"/>
    </source>
</evidence>
<dbReference type="PIRSF" id="PIRSF000180">
    <property type="entry name" value="FrdC"/>
    <property type="match status" value="1"/>
</dbReference>
<feature type="transmembrane region" description="Helical" evidence="5">
    <location>
        <begin position="126"/>
        <end position="150"/>
    </location>
</feature>
<keyword evidence="2 5" id="KW-0812">Transmembrane</keyword>
<protein>
    <submittedName>
        <fullName evidence="6">Fumarate reductase subunit C</fullName>
    </submittedName>
</protein>
<keyword evidence="4 5" id="KW-0472">Membrane</keyword>
<evidence type="ECO:0000313" key="6">
    <source>
        <dbReference type="EMBL" id="MBO8415314.1"/>
    </source>
</evidence>
<sequence>MSEVKSYRKPFTPKVEANWWTKNPFYTRYMLREGTCLLGLFVSCEILLGIFLFAMCDLGAAEATAESAAPYMWWINSFVGNPIVMILNLIALAAVLFHAVTFFNMMPQAVRIFMNKNTTDLVPGSFIVIGLYAALAACTVVVLILAFASIP</sequence>
<dbReference type="AlphaFoldDB" id="A0A9D9GSZ1"/>
<dbReference type="InterPro" id="IPR034804">
    <property type="entry name" value="SQR/QFR_C/D"/>
</dbReference>
<reference evidence="6" key="2">
    <citation type="journal article" date="2021" name="PeerJ">
        <title>Extensive microbial diversity within the chicken gut microbiome revealed by metagenomics and culture.</title>
        <authorList>
            <person name="Gilroy R."/>
            <person name="Ravi A."/>
            <person name="Getino M."/>
            <person name="Pursley I."/>
            <person name="Horton D.L."/>
            <person name="Alikhan N.F."/>
            <person name="Baker D."/>
            <person name="Gharbi K."/>
            <person name="Hall N."/>
            <person name="Watson M."/>
            <person name="Adriaenssens E.M."/>
            <person name="Foster-Nyarko E."/>
            <person name="Jarju S."/>
            <person name="Secka A."/>
            <person name="Antonio M."/>
            <person name="Oren A."/>
            <person name="Chaudhuri R.R."/>
            <person name="La Ragione R."/>
            <person name="Hildebrand F."/>
            <person name="Pallen M.J."/>
        </authorList>
    </citation>
    <scope>NUCLEOTIDE SEQUENCE</scope>
    <source>
        <strain evidence="6">17213</strain>
    </source>
</reference>
<evidence type="ECO:0000256" key="4">
    <source>
        <dbReference type="ARBA" id="ARBA00023136"/>
    </source>
</evidence>
<dbReference type="InterPro" id="IPR003510">
    <property type="entry name" value="Fumarate_red_C"/>
</dbReference>
<organism evidence="6 7">
    <name type="scientific">Candidatus Avisuccinivibrio stercorigallinarum</name>
    <dbReference type="NCBI Taxonomy" id="2840704"/>
    <lineage>
        <taxon>Bacteria</taxon>
        <taxon>Pseudomonadati</taxon>
        <taxon>Pseudomonadota</taxon>
        <taxon>Gammaproteobacteria</taxon>
        <taxon>Aeromonadales</taxon>
        <taxon>Succinivibrionaceae</taxon>
        <taxon>Succinivibrionaceae incertae sedis</taxon>
        <taxon>Candidatus Avisuccinivibrio</taxon>
    </lineage>
</organism>
<dbReference type="Proteomes" id="UP000823631">
    <property type="component" value="Unassembled WGS sequence"/>
</dbReference>
<evidence type="ECO:0000256" key="1">
    <source>
        <dbReference type="ARBA" id="ARBA00022475"/>
    </source>
</evidence>
<keyword evidence="1" id="KW-1003">Cell membrane</keyword>
<dbReference type="Pfam" id="PF02300">
    <property type="entry name" value="Fumarate_red_C"/>
    <property type="match status" value="1"/>
</dbReference>